<organism evidence="2 3">
    <name type="scientific">Candidatus Synchoanobacter obligatus</name>
    <dbReference type="NCBI Taxonomy" id="2919597"/>
    <lineage>
        <taxon>Bacteria</taxon>
        <taxon>Pseudomonadati</taxon>
        <taxon>Pseudomonadota</taxon>
        <taxon>Gammaproteobacteria</taxon>
        <taxon>Candidatus Comchoanobacterales</taxon>
        <taxon>Candidatus Comchoanobacteraceae</taxon>
        <taxon>Candidatus Synchoanobacter</taxon>
    </lineage>
</organism>
<evidence type="ECO:0000259" key="1">
    <source>
        <dbReference type="SMART" id="SM00421"/>
    </source>
</evidence>
<protein>
    <submittedName>
        <fullName evidence="2">LuxR family transcriptional regulator</fullName>
    </submittedName>
</protein>
<dbReference type="InterPro" id="IPR000792">
    <property type="entry name" value="Tscrpt_reg_LuxR_C"/>
</dbReference>
<dbReference type="SMART" id="SM00421">
    <property type="entry name" value="HTH_LUXR"/>
    <property type="match status" value="1"/>
</dbReference>
<sequence>MLYWQAIRNEFYNRYAKDYEFAYTNLRFYPADTPETSEKKQRRSYSFSIEGNHYLTQREADCIYHMILGLTIKETAYELLLSPRTVEFYLKRIKERFQQPNKKQLLHHIANTPFYTDFMASLHNEFND</sequence>
<dbReference type="EMBL" id="JAKUDN010000002">
    <property type="protein sequence ID" value="MCP8352301.1"/>
    <property type="molecule type" value="Genomic_DNA"/>
</dbReference>
<feature type="domain" description="HTH luxR-type" evidence="1">
    <location>
        <begin position="52"/>
        <end position="109"/>
    </location>
</feature>
<comment type="caution">
    <text evidence="2">The sequence shown here is derived from an EMBL/GenBank/DDBJ whole genome shotgun (WGS) entry which is preliminary data.</text>
</comment>
<accession>A0ABT1L553</accession>
<dbReference type="InterPro" id="IPR036388">
    <property type="entry name" value="WH-like_DNA-bd_sf"/>
</dbReference>
<evidence type="ECO:0000313" key="3">
    <source>
        <dbReference type="Proteomes" id="UP001320768"/>
    </source>
</evidence>
<dbReference type="Pfam" id="PF00196">
    <property type="entry name" value="GerE"/>
    <property type="match status" value="1"/>
</dbReference>
<dbReference type="PRINTS" id="PR00038">
    <property type="entry name" value="HTHLUXR"/>
</dbReference>
<dbReference type="RefSeq" id="WP_258569407.1">
    <property type="nucleotide sequence ID" value="NZ_JAKUDN010000002.1"/>
</dbReference>
<gene>
    <name evidence="2" type="ORF">MKS91_03240</name>
</gene>
<evidence type="ECO:0000313" key="2">
    <source>
        <dbReference type="EMBL" id="MCP8352301.1"/>
    </source>
</evidence>
<dbReference type="Proteomes" id="UP001320768">
    <property type="component" value="Unassembled WGS sequence"/>
</dbReference>
<dbReference type="SUPFAM" id="SSF46894">
    <property type="entry name" value="C-terminal effector domain of the bipartite response regulators"/>
    <property type="match status" value="1"/>
</dbReference>
<dbReference type="InterPro" id="IPR016032">
    <property type="entry name" value="Sig_transdc_resp-reg_C-effctor"/>
</dbReference>
<dbReference type="Gene3D" id="1.10.10.10">
    <property type="entry name" value="Winged helix-like DNA-binding domain superfamily/Winged helix DNA-binding domain"/>
    <property type="match status" value="1"/>
</dbReference>
<proteinExistence type="predicted"/>
<keyword evidence="3" id="KW-1185">Reference proteome</keyword>
<reference evidence="2 3" key="1">
    <citation type="journal article" date="2022" name="Nat. Microbiol.">
        <title>The microbiome of a bacterivorous marine choanoflagellate contains a resource-demanding obligate bacterial associate.</title>
        <authorList>
            <person name="Needham D.M."/>
            <person name="Poirier C."/>
            <person name="Bachy C."/>
            <person name="George E.E."/>
            <person name="Wilken S."/>
            <person name="Yung C.C.M."/>
            <person name="Limardo A.J."/>
            <person name="Morando M."/>
            <person name="Sudek L."/>
            <person name="Malmstrom R.R."/>
            <person name="Keeling P.J."/>
            <person name="Santoro A.E."/>
            <person name="Worden A.Z."/>
        </authorList>
    </citation>
    <scope>NUCLEOTIDE SEQUENCE [LARGE SCALE GENOMIC DNA]</scope>
    <source>
        <strain evidence="2 3">Comchoano-2</strain>
    </source>
</reference>
<name>A0ABT1L553_9GAMM</name>